<dbReference type="GO" id="GO:0016740">
    <property type="term" value="F:transferase activity"/>
    <property type="evidence" value="ECO:0007669"/>
    <property type="project" value="UniProtKB-KW"/>
</dbReference>
<dbReference type="PANTHER" id="PTHR15364:SF0">
    <property type="entry name" value="2'-DEOXYNUCLEOSIDE 5'-PHOSPHATE N-HYDROLASE 1"/>
    <property type="match status" value="1"/>
</dbReference>
<gene>
    <name evidence="1" type="ordered locus">Mpal_2787</name>
</gene>
<dbReference type="eggNOG" id="arCOG02433">
    <property type="taxonomic scope" value="Archaea"/>
</dbReference>
<protein>
    <submittedName>
        <fullName evidence="1">Nucleoside 2-deoxyribosyltransferase</fullName>
    </submittedName>
</protein>
<accession>B8GGC4</accession>
<evidence type="ECO:0000313" key="2">
    <source>
        <dbReference type="Proteomes" id="UP000002457"/>
    </source>
</evidence>
<keyword evidence="1" id="KW-0808">Transferase</keyword>
<dbReference type="EMBL" id="CP001338">
    <property type="protein sequence ID" value="ACL18042.1"/>
    <property type="molecule type" value="Genomic_DNA"/>
</dbReference>
<dbReference type="InterPro" id="IPR007710">
    <property type="entry name" value="Nucleoside_deoxyribTrfase"/>
</dbReference>
<dbReference type="KEGG" id="mpl:Mpal_2787"/>
<evidence type="ECO:0000313" key="1">
    <source>
        <dbReference type="EMBL" id="ACL18042.1"/>
    </source>
</evidence>
<dbReference type="Pfam" id="PF05014">
    <property type="entry name" value="Nuc_deoxyrib_tr"/>
    <property type="match status" value="1"/>
</dbReference>
<keyword evidence="2" id="KW-1185">Reference proteome</keyword>
<proteinExistence type="predicted"/>
<reference evidence="1 2" key="1">
    <citation type="journal article" date="2015" name="Genome Announc.">
        <title>Complete Genome Sequence of Methanosphaerula palustris E1-9CT, a Hydrogenotrophic Methanogen Isolated from a Minerotrophic Fen Peatland.</title>
        <authorList>
            <person name="Cadillo-Quiroz H."/>
            <person name="Browne P."/>
            <person name="Kyrpides N."/>
            <person name="Woyke T."/>
            <person name="Goodwin L."/>
            <person name="Detter C."/>
            <person name="Yavitt J.B."/>
            <person name="Zinder S.H."/>
        </authorList>
    </citation>
    <scope>NUCLEOTIDE SEQUENCE [LARGE SCALE GENOMIC DNA]</scope>
    <source>
        <strain evidence="2">ATCC BAA-1556 / DSM 19958 / E1-9c</strain>
    </source>
</reference>
<dbReference type="SUPFAM" id="SSF52309">
    <property type="entry name" value="N-(deoxy)ribosyltransferase-like"/>
    <property type="match status" value="1"/>
</dbReference>
<dbReference type="InterPro" id="IPR051239">
    <property type="entry name" value="2'-dNMP_N-hydrolase"/>
</dbReference>
<dbReference type="PANTHER" id="PTHR15364">
    <property type="entry name" value="2'-DEOXYNUCLEOSIDE 5'-PHOSPHATE N-HYDROLASE 1"/>
    <property type="match status" value="1"/>
</dbReference>
<dbReference type="AlphaFoldDB" id="B8GGC4"/>
<dbReference type="OrthoDB" id="240616at2157"/>
<dbReference type="STRING" id="521011.Mpal_2787"/>
<name>B8GGC4_METPE</name>
<sequence length="293" mass="32620">MYVLVCPCILDPSFRARGITDEEDRLWFTKVRARCETLGIEMVPLPCPETIHLGWDRKPGTFLERLDTPAFAALLARLERKIRALIRVRGPPLCIVGVNSSPTCGVDRTYYGGDPPKRSGPGVWLARFPDIPVYDVTSFGRYRVYLAAPLFSEGERMYNRLVRDQLVRAGQQVHLPQEIGDDFSSRDLGITRVIFSENLNVLRDSDLVVAVIDGADTDSGTAWEVGYAYACGIPVVALRTDFRSVGVDERVNLMLEQSAVVVTDRKDLVSHLSSPLMLFSGPDETAETVRSTL</sequence>
<dbReference type="GO" id="GO:0009159">
    <property type="term" value="P:deoxyribonucleoside monophosphate catabolic process"/>
    <property type="evidence" value="ECO:0007669"/>
    <property type="project" value="TreeGrafter"/>
</dbReference>
<dbReference type="eggNOG" id="arCOG02434">
    <property type="taxonomic scope" value="Archaea"/>
</dbReference>
<dbReference type="RefSeq" id="WP_012619361.1">
    <property type="nucleotide sequence ID" value="NC_011832.1"/>
</dbReference>
<dbReference type="Gene3D" id="3.40.50.450">
    <property type="match status" value="1"/>
</dbReference>
<organism evidence="1 2">
    <name type="scientific">Methanosphaerula palustris (strain ATCC BAA-1556 / DSM 19958 / E1-9c)</name>
    <dbReference type="NCBI Taxonomy" id="521011"/>
    <lineage>
        <taxon>Archaea</taxon>
        <taxon>Methanobacteriati</taxon>
        <taxon>Methanobacteriota</taxon>
        <taxon>Stenosarchaea group</taxon>
        <taxon>Methanomicrobia</taxon>
        <taxon>Methanomicrobiales</taxon>
        <taxon>Methanoregulaceae</taxon>
        <taxon>Methanosphaerula</taxon>
    </lineage>
</organism>
<dbReference type="Proteomes" id="UP000002457">
    <property type="component" value="Chromosome"/>
</dbReference>
<dbReference type="GO" id="GO:0070694">
    <property type="term" value="F:5-hydroxymethyl-dUMP N-hydrolase activity"/>
    <property type="evidence" value="ECO:0007669"/>
    <property type="project" value="TreeGrafter"/>
</dbReference>
<dbReference type="GeneID" id="7271373"/>
<dbReference type="HOGENOM" id="CLU_996094_0_0_2"/>